<comment type="similarity">
    <text evidence="7">Belongs to the DEAD box helicase family.</text>
</comment>
<keyword evidence="5 7" id="KW-0067">ATP-binding</keyword>
<dbReference type="AlphaFoldDB" id="A0A8J5CH95"/>
<feature type="region of interest" description="Disordered" evidence="8">
    <location>
        <begin position="408"/>
        <end position="480"/>
    </location>
</feature>
<comment type="caution">
    <text evidence="12">The sequence shown here is derived from an EMBL/GenBank/DDBJ whole genome shotgun (WGS) entry which is preliminary data.</text>
</comment>
<dbReference type="PROSITE" id="PS51192">
    <property type="entry name" value="HELICASE_ATP_BIND_1"/>
    <property type="match status" value="1"/>
</dbReference>
<feature type="short sequence motif" description="Q motif" evidence="6">
    <location>
        <begin position="13"/>
        <end position="41"/>
    </location>
</feature>
<keyword evidence="2 7" id="KW-0547">Nucleotide-binding</keyword>
<dbReference type="Proteomes" id="UP000770661">
    <property type="component" value="Unassembled WGS sequence"/>
</dbReference>
<name>A0A8J5CH95_CHIOP</name>
<evidence type="ECO:0000256" key="6">
    <source>
        <dbReference type="PROSITE-ProRule" id="PRU00552"/>
    </source>
</evidence>
<dbReference type="PANTHER" id="PTHR47959">
    <property type="entry name" value="ATP-DEPENDENT RNA HELICASE RHLE-RELATED"/>
    <property type="match status" value="1"/>
</dbReference>
<dbReference type="PROSITE" id="PS51194">
    <property type="entry name" value="HELICASE_CTER"/>
    <property type="match status" value="1"/>
</dbReference>
<dbReference type="Pfam" id="PF00270">
    <property type="entry name" value="DEAD"/>
    <property type="match status" value="1"/>
</dbReference>
<evidence type="ECO:0000259" key="10">
    <source>
        <dbReference type="PROSITE" id="PS51194"/>
    </source>
</evidence>
<feature type="domain" description="Helicase ATP-binding" evidence="9">
    <location>
        <begin position="44"/>
        <end position="215"/>
    </location>
</feature>
<dbReference type="SMART" id="SM00487">
    <property type="entry name" value="DEXDc"/>
    <property type="match status" value="1"/>
</dbReference>
<dbReference type="InterPro" id="IPR027417">
    <property type="entry name" value="P-loop_NTPase"/>
</dbReference>
<protein>
    <recommendedName>
        <fullName evidence="1">RNA helicase</fullName>
        <ecNumber evidence="1">3.6.4.13</ecNumber>
    </recommendedName>
</protein>
<reference evidence="12" key="1">
    <citation type="submission" date="2020-07" db="EMBL/GenBank/DDBJ databases">
        <title>The High-quality genome of the commercially important snow crab, Chionoecetes opilio.</title>
        <authorList>
            <person name="Jeong J.-H."/>
            <person name="Ryu S."/>
        </authorList>
    </citation>
    <scope>NUCLEOTIDE SEQUENCE</scope>
    <source>
        <strain evidence="12">MADBK_172401_WGS</strain>
        <tissue evidence="12">Digestive gland</tissue>
    </source>
</reference>
<accession>A0A8J5CH95</accession>
<evidence type="ECO:0000256" key="5">
    <source>
        <dbReference type="ARBA" id="ARBA00022840"/>
    </source>
</evidence>
<dbReference type="InterPro" id="IPR011545">
    <property type="entry name" value="DEAD/DEAH_box_helicase_dom"/>
</dbReference>
<keyword evidence="13" id="KW-1185">Reference proteome</keyword>
<dbReference type="SUPFAM" id="SSF52540">
    <property type="entry name" value="P-loop containing nucleoside triphosphate hydrolases"/>
    <property type="match status" value="1"/>
</dbReference>
<proteinExistence type="inferred from homology"/>
<dbReference type="InterPro" id="IPR014001">
    <property type="entry name" value="Helicase_ATP-bd"/>
</dbReference>
<dbReference type="InterPro" id="IPR050079">
    <property type="entry name" value="DEAD_box_RNA_helicase"/>
</dbReference>
<evidence type="ECO:0000259" key="11">
    <source>
        <dbReference type="PROSITE" id="PS51195"/>
    </source>
</evidence>
<dbReference type="PANTHER" id="PTHR47959:SF20">
    <property type="entry name" value="RNA HELICASE"/>
    <property type="match status" value="1"/>
</dbReference>
<evidence type="ECO:0000313" key="13">
    <source>
        <dbReference type="Proteomes" id="UP000770661"/>
    </source>
</evidence>
<dbReference type="CDD" id="cd18787">
    <property type="entry name" value="SF2_C_DEAD"/>
    <property type="match status" value="1"/>
</dbReference>
<dbReference type="PROSITE" id="PS51195">
    <property type="entry name" value="Q_MOTIF"/>
    <property type="match status" value="1"/>
</dbReference>
<dbReference type="SMART" id="SM00490">
    <property type="entry name" value="HELICc"/>
    <property type="match status" value="1"/>
</dbReference>
<dbReference type="OrthoDB" id="10261904at2759"/>
<dbReference type="GO" id="GO:0003724">
    <property type="term" value="F:RNA helicase activity"/>
    <property type="evidence" value="ECO:0007669"/>
    <property type="project" value="UniProtKB-EC"/>
</dbReference>
<evidence type="ECO:0000256" key="2">
    <source>
        <dbReference type="ARBA" id="ARBA00022741"/>
    </source>
</evidence>
<keyword evidence="4 7" id="KW-0347">Helicase</keyword>
<evidence type="ECO:0000256" key="4">
    <source>
        <dbReference type="ARBA" id="ARBA00022806"/>
    </source>
</evidence>
<evidence type="ECO:0000256" key="8">
    <source>
        <dbReference type="SAM" id="MobiDB-lite"/>
    </source>
</evidence>
<dbReference type="GO" id="GO:0005524">
    <property type="term" value="F:ATP binding"/>
    <property type="evidence" value="ECO:0007669"/>
    <property type="project" value="UniProtKB-KW"/>
</dbReference>
<organism evidence="12 13">
    <name type="scientific">Chionoecetes opilio</name>
    <name type="common">Atlantic snow crab</name>
    <name type="synonym">Cancer opilio</name>
    <dbReference type="NCBI Taxonomy" id="41210"/>
    <lineage>
        <taxon>Eukaryota</taxon>
        <taxon>Metazoa</taxon>
        <taxon>Ecdysozoa</taxon>
        <taxon>Arthropoda</taxon>
        <taxon>Crustacea</taxon>
        <taxon>Multicrustacea</taxon>
        <taxon>Malacostraca</taxon>
        <taxon>Eumalacostraca</taxon>
        <taxon>Eucarida</taxon>
        <taxon>Decapoda</taxon>
        <taxon>Pleocyemata</taxon>
        <taxon>Brachyura</taxon>
        <taxon>Eubrachyura</taxon>
        <taxon>Majoidea</taxon>
        <taxon>Majidae</taxon>
        <taxon>Chionoecetes</taxon>
    </lineage>
</organism>
<dbReference type="GO" id="GO:0005829">
    <property type="term" value="C:cytosol"/>
    <property type="evidence" value="ECO:0007669"/>
    <property type="project" value="TreeGrafter"/>
</dbReference>
<dbReference type="PROSITE" id="PS00039">
    <property type="entry name" value="DEAD_ATP_HELICASE"/>
    <property type="match status" value="1"/>
</dbReference>
<dbReference type="EC" id="3.6.4.13" evidence="1"/>
<dbReference type="InterPro" id="IPR001650">
    <property type="entry name" value="Helicase_C-like"/>
</dbReference>
<dbReference type="EMBL" id="JACEEZ010021917">
    <property type="protein sequence ID" value="KAG0712966.1"/>
    <property type="molecule type" value="Genomic_DNA"/>
</dbReference>
<evidence type="ECO:0000313" key="12">
    <source>
        <dbReference type="EMBL" id="KAG0712966.1"/>
    </source>
</evidence>
<sequence>MADTEETTTTTTTTFQDLGVVEELCVACQGLGWKFPTAIQKEAIPLALKGKDVIGLAETGSGKTGAFGLPLLQALIARPQRLFGLVLTPTRELAFQIKEQFDALGRGVGVTCVVVVGGLDITQQAVELAKRPHLIVATPGRLVDHLAKTKGFNLKLLKYLVMDEADRILNLDFEEEVDKILKELPRDRRTMLFSATMTSKVNKLQRAHLRDPVKVEVSSKYQTVTKLKQYMLFVPCKHKHLYLIHILNEIGSESVIVFCATQLSTLRTALMLRNLGLTAVPLYGKMTQNKRLGALSKFKAKERSILLATDVASRGLDIPSVDYVINFDVPMHSKNYIHRVGRTARAGKAGVAITLVSQYEVEVYQRIEELLNTRLEVYPVVKEEVLVLEDRVAEAERFAKIEMSRLDEKGGKRGHKRGADDGDDDETLGVRNRIKSRNNNQSHTRGPYAGVTGCRRRVCHSAGQPDRPFTRPEEDEGAGEARVRVAGEARVRVAGEGVCAGQPLPHTHPHLLQPGQVTQGITKEEYSERRTPSVEWQAGLADLELLLLPPRAPAYTVDYPTSTDR</sequence>
<dbReference type="InterPro" id="IPR014014">
    <property type="entry name" value="RNA_helicase_DEAD_Q_motif"/>
</dbReference>
<keyword evidence="3 7" id="KW-0378">Hydrolase</keyword>
<dbReference type="Pfam" id="PF00271">
    <property type="entry name" value="Helicase_C"/>
    <property type="match status" value="1"/>
</dbReference>
<dbReference type="InterPro" id="IPR000629">
    <property type="entry name" value="RNA-helicase_DEAD-box_CS"/>
</dbReference>
<evidence type="ECO:0000256" key="1">
    <source>
        <dbReference type="ARBA" id="ARBA00012552"/>
    </source>
</evidence>
<dbReference type="GO" id="GO:0003676">
    <property type="term" value="F:nucleic acid binding"/>
    <property type="evidence" value="ECO:0007669"/>
    <property type="project" value="InterPro"/>
</dbReference>
<dbReference type="GO" id="GO:0016787">
    <property type="term" value="F:hydrolase activity"/>
    <property type="evidence" value="ECO:0007669"/>
    <property type="project" value="UniProtKB-KW"/>
</dbReference>
<evidence type="ECO:0000259" key="9">
    <source>
        <dbReference type="PROSITE" id="PS51192"/>
    </source>
</evidence>
<feature type="domain" description="DEAD-box RNA helicase Q" evidence="11">
    <location>
        <begin position="13"/>
        <end position="41"/>
    </location>
</feature>
<dbReference type="Gene3D" id="3.40.50.300">
    <property type="entry name" value="P-loop containing nucleotide triphosphate hydrolases"/>
    <property type="match status" value="2"/>
</dbReference>
<feature type="domain" description="Helicase C-terminal" evidence="10">
    <location>
        <begin position="242"/>
        <end position="386"/>
    </location>
</feature>
<evidence type="ECO:0000256" key="3">
    <source>
        <dbReference type="ARBA" id="ARBA00022801"/>
    </source>
</evidence>
<gene>
    <name evidence="12" type="primary">Xpnpep3</name>
    <name evidence="12" type="ORF">GWK47_017276</name>
</gene>
<evidence type="ECO:0000256" key="7">
    <source>
        <dbReference type="RuleBase" id="RU000492"/>
    </source>
</evidence>